<accession>A0A6J5P6R8</accession>
<dbReference type="SUPFAM" id="SSF46785">
    <property type="entry name" value="Winged helix' DNA-binding domain"/>
    <property type="match status" value="1"/>
</dbReference>
<dbReference type="EMBL" id="LR796781">
    <property type="protein sequence ID" value="CAB4166772.1"/>
    <property type="molecule type" value="Genomic_DNA"/>
</dbReference>
<dbReference type="InterPro" id="IPR036390">
    <property type="entry name" value="WH_DNA-bd_sf"/>
</dbReference>
<reference evidence="1" key="1">
    <citation type="submission" date="2020-04" db="EMBL/GenBank/DDBJ databases">
        <authorList>
            <person name="Chiriac C."/>
            <person name="Salcher M."/>
            <person name="Ghai R."/>
            <person name="Kavagutti S V."/>
        </authorList>
    </citation>
    <scope>NUCLEOTIDE SEQUENCE</scope>
</reference>
<sequence length="133" mass="14402">MQQTILLTNQLATGSAFALTESNENVFIPSKVMLEKGVRVGQKVQAIVVPNMTRPDRTPWLAVSILEAEPVSRDDTLAAFILGNLQADGRATVEEIAEDMNMSDAVVAATLAEMVSDGRLVRLVCFDLPEEDA</sequence>
<dbReference type="InterPro" id="IPR036388">
    <property type="entry name" value="WH-like_DNA-bd_sf"/>
</dbReference>
<protein>
    <submittedName>
        <fullName evidence="1">Winged helix-turn-helix DNA-binding</fullName>
    </submittedName>
</protein>
<proteinExistence type="predicted"/>
<organism evidence="1">
    <name type="scientific">uncultured Caudovirales phage</name>
    <dbReference type="NCBI Taxonomy" id="2100421"/>
    <lineage>
        <taxon>Viruses</taxon>
        <taxon>Duplodnaviria</taxon>
        <taxon>Heunggongvirae</taxon>
        <taxon>Uroviricota</taxon>
        <taxon>Caudoviricetes</taxon>
        <taxon>Peduoviridae</taxon>
        <taxon>Maltschvirus</taxon>
        <taxon>Maltschvirus maltsch</taxon>
    </lineage>
</organism>
<dbReference type="Pfam" id="PF13412">
    <property type="entry name" value="HTH_24"/>
    <property type="match status" value="1"/>
</dbReference>
<keyword evidence="1" id="KW-0238">DNA-binding</keyword>
<gene>
    <name evidence="1" type="ORF">UFOVP845_52</name>
</gene>
<dbReference type="Gene3D" id="1.10.10.10">
    <property type="entry name" value="Winged helix-like DNA-binding domain superfamily/Winged helix DNA-binding domain"/>
    <property type="match status" value="1"/>
</dbReference>
<evidence type="ECO:0000313" key="1">
    <source>
        <dbReference type="EMBL" id="CAB4166772.1"/>
    </source>
</evidence>
<dbReference type="GO" id="GO:0003677">
    <property type="term" value="F:DNA binding"/>
    <property type="evidence" value="ECO:0007669"/>
    <property type="project" value="UniProtKB-KW"/>
</dbReference>
<name>A0A6J5P6R8_9CAUD</name>